<name>A0A511T6A5_MYXFU</name>
<evidence type="ECO:0000256" key="1">
    <source>
        <dbReference type="SAM" id="MobiDB-lite"/>
    </source>
</evidence>
<reference evidence="2 3" key="1">
    <citation type="submission" date="2019-07" db="EMBL/GenBank/DDBJ databases">
        <title>Whole genome shotgun sequence of Myxococcus fulvus NBRC 100333.</title>
        <authorList>
            <person name="Hosoyama A."/>
            <person name="Uohara A."/>
            <person name="Ohji S."/>
            <person name="Ichikawa N."/>
        </authorList>
    </citation>
    <scope>NUCLEOTIDE SEQUENCE [LARGE SCALE GENOMIC DNA]</scope>
    <source>
        <strain evidence="2 3">NBRC 100333</strain>
    </source>
</reference>
<organism evidence="2 3">
    <name type="scientific">Myxococcus fulvus</name>
    <dbReference type="NCBI Taxonomy" id="33"/>
    <lineage>
        <taxon>Bacteria</taxon>
        <taxon>Pseudomonadati</taxon>
        <taxon>Myxococcota</taxon>
        <taxon>Myxococcia</taxon>
        <taxon>Myxococcales</taxon>
        <taxon>Cystobacterineae</taxon>
        <taxon>Myxococcaceae</taxon>
        <taxon>Myxococcus</taxon>
    </lineage>
</organism>
<evidence type="ECO:0000313" key="2">
    <source>
        <dbReference type="EMBL" id="GEN09695.1"/>
    </source>
</evidence>
<dbReference type="EMBL" id="BJXR01000035">
    <property type="protein sequence ID" value="GEN09695.1"/>
    <property type="molecule type" value="Genomic_DNA"/>
</dbReference>
<dbReference type="AlphaFoldDB" id="A0A511T6A5"/>
<protein>
    <submittedName>
        <fullName evidence="2">Uncharacterized protein</fullName>
    </submittedName>
</protein>
<proteinExistence type="predicted"/>
<sequence>MECRRAISSTGSLCAKVARVHTQEREGAEISILTPNHETHHRTSPHACGGRPPVSLDTEVLLQDEEGRRGEARVGALGVELDAPGIDARMAPEGGLLRRGFARRGCAGYAPP</sequence>
<gene>
    <name evidence="2" type="ORF">MFU01_47320</name>
</gene>
<dbReference type="Proteomes" id="UP000321514">
    <property type="component" value="Unassembled WGS sequence"/>
</dbReference>
<comment type="caution">
    <text evidence="2">The sequence shown here is derived from an EMBL/GenBank/DDBJ whole genome shotgun (WGS) entry which is preliminary data.</text>
</comment>
<evidence type="ECO:0000313" key="3">
    <source>
        <dbReference type="Proteomes" id="UP000321514"/>
    </source>
</evidence>
<feature type="region of interest" description="Disordered" evidence="1">
    <location>
        <begin position="34"/>
        <end position="55"/>
    </location>
</feature>
<accession>A0A511T6A5</accession>